<accession>A0A520S1W4</accession>
<evidence type="ECO:0000313" key="3">
    <source>
        <dbReference type="Proteomes" id="UP000316199"/>
    </source>
</evidence>
<dbReference type="Gene3D" id="3.30.1540.10">
    <property type="entry name" value="formyl-coa transferase, domain 3"/>
    <property type="match status" value="1"/>
</dbReference>
<dbReference type="SUPFAM" id="SSF89796">
    <property type="entry name" value="CoA-transferase family III (CaiB/BaiF)"/>
    <property type="match status" value="1"/>
</dbReference>
<evidence type="ECO:0000256" key="1">
    <source>
        <dbReference type="ARBA" id="ARBA00022679"/>
    </source>
</evidence>
<protein>
    <submittedName>
        <fullName evidence="2">CoA transferase</fullName>
    </submittedName>
</protein>
<gene>
    <name evidence="2" type="ORF">EVA68_04065</name>
</gene>
<dbReference type="GO" id="GO:0008410">
    <property type="term" value="F:CoA-transferase activity"/>
    <property type="evidence" value="ECO:0007669"/>
    <property type="project" value="TreeGrafter"/>
</dbReference>
<dbReference type="PANTHER" id="PTHR48207:SF3">
    <property type="entry name" value="SUCCINATE--HYDROXYMETHYLGLUTARATE COA-TRANSFERASE"/>
    <property type="match status" value="1"/>
</dbReference>
<name>A0A520S1W4_9GAMM</name>
<reference evidence="2 3" key="1">
    <citation type="submission" date="2019-02" db="EMBL/GenBank/DDBJ databases">
        <title>Prokaryotic population dynamics and viral predation in marine succession experiment using metagenomics: the confinement effect.</title>
        <authorList>
            <person name="Haro-Moreno J.M."/>
            <person name="Rodriguez-Valera F."/>
            <person name="Lopez-Perez M."/>
        </authorList>
    </citation>
    <scope>NUCLEOTIDE SEQUENCE [LARGE SCALE GENOMIC DNA]</scope>
    <source>
        <strain evidence="2">MED-G157</strain>
    </source>
</reference>
<dbReference type="Proteomes" id="UP000316199">
    <property type="component" value="Unassembled WGS sequence"/>
</dbReference>
<dbReference type="InterPro" id="IPR050483">
    <property type="entry name" value="CoA-transferase_III_domain"/>
</dbReference>
<dbReference type="Pfam" id="PF02515">
    <property type="entry name" value="CoA_transf_3"/>
    <property type="match status" value="1"/>
</dbReference>
<evidence type="ECO:0000313" key="2">
    <source>
        <dbReference type="EMBL" id="RZO76465.1"/>
    </source>
</evidence>
<dbReference type="PANTHER" id="PTHR48207">
    <property type="entry name" value="SUCCINATE--HYDROXYMETHYLGLUTARATE COA-TRANSFERASE"/>
    <property type="match status" value="1"/>
</dbReference>
<dbReference type="EMBL" id="SHAG01000011">
    <property type="protein sequence ID" value="RZO76465.1"/>
    <property type="molecule type" value="Genomic_DNA"/>
</dbReference>
<dbReference type="InterPro" id="IPR003673">
    <property type="entry name" value="CoA-Trfase_fam_III"/>
</dbReference>
<sequence length="382" mass="41544">MTERPEPLKGIRILDLTQVLSGPYCTYQLALLGAEVIKIEPPGGEQTRSSDAIPELGELGLGLGFCVQNAQKDFIELNLKDQHDVSILHDLIVDADVLVQNFRPGVSERLGLGESAVRRRNSSIIYCSISAYGGEGPIGHRPAYDHIVQAMSGIMSTTGTEEMGPVKVGAPYVDYATGLNAAFAITSAVLERTRTGKGQKVDVAMLDTAMILMANNLAITATTGKEIPKLGNEASSRAPSSGTFETADGILTIAANNERQFKELCRALEHPEWSDDPRWENLHDRKKNIEAFRVALNDTLRKRSAAHWEVVLEQAGVPASRVRTIRELLAEGQLTSRSLLAEIEVANTTVKIPGIGFKLNGDSLLPQRAPRTVGADNDKWIR</sequence>
<keyword evidence="1 2" id="KW-0808">Transferase</keyword>
<dbReference type="Gene3D" id="3.40.50.10540">
    <property type="entry name" value="Crotonobetainyl-coa:carnitine coa-transferase, domain 1"/>
    <property type="match status" value="1"/>
</dbReference>
<organism evidence="2 3">
    <name type="scientific">OM182 bacterium</name>
    <dbReference type="NCBI Taxonomy" id="2510334"/>
    <lineage>
        <taxon>Bacteria</taxon>
        <taxon>Pseudomonadati</taxon>
        <taxon>Pseudomonadota</taxon>
        <taxon>Gammaproteobacteria</taxon>
        <taxon>OMG group</taxon>
        <taxon>OM182 clade</taxon>
    </lineage>
</organism>
<dbReference type="InterPro" id="IPR044855">
    <property type="entry name" value="CoA-Trfase_III_dom3_sf"/>
</dbReference>
<comment type="caution">
    <text evidence="2">The sequence shown here is derived from an EMBL/GenBank/DDBJ whole genome shotgun (WGS) entry which is preliminary data.</text>
</comment>
<dbReference type="AlphaFoldDB" id="A0A520S1W4"/>
<dbReference type="InterPro" id="IPR023606">
    <property type="entry name" value="CoA-Trfase_III_dom_1_sf"/>
</dbReference>
<proteinExistence type="predicted"/>